<evidence type="ECO:0000259" key="6">
    <source>
        <dbReference type="PROSITE" id="PS50850"/>
    </source>
</evidence>
<accession>A0A8E7AZA6</accession>
<keyword evidence="3 5" id="KW-1133">Transmembrane helix</keyword>
<dbReference type="SUPFAM" id="SSF103473">
    <property type="entry name" value="MFS general substrate transporter"/>
    <property type="match status" value="1"/>
</dbReference>
<feature type="transmembrane region" description="Helical" evidence="5">
    <location>
        <begin position="135"/>
        <end position="157"/>
    </location>
</feature>
<dbReference type="PANTHER" id="PTHR43129:SF1">
    <property type="entry name" value="FOSMIDOMYCIN RESISTANCE PROTEIN"/>
    <property type="match status" value="1"/>
</dbReference>
<dbReference type="Gene3D" id="1.20.1250.20">
    <property type="entry name" value="MFS general substrate transporter like domains"/>
    <property type="match status" value="2"/>
</dbReference>
<evidence type="ECO:0000313" key="8">
    <source>
        <dbReference type="Proteomes" id="UP000680656"/>
    </source>
</evidence>
<dbReference type="CDD" id="cd17478">
    <property type="entry name" value="MFS_FsR"/>
    <property type="match status" value="1"/>
</dbReference>
<keyword evidence="8" id="KW-1185">Reference proteome</keyword>
<dbReference type="InterPro" id="IPR036259">
    <property type="entry name" value="MFS_trans_sf"/>
</dbReference>
<dbReference type="Pfam" id="PF07690">
    <property type="entry name" value="MFS_1"/>
    <property type="match status" value="1"/>
</dbReference>
<dbReference type="Proteomes" id="UP000680656">
    <property type="component" value="Chromosome"/>
</dbReference>
<feature type="domain" description="Major facilitator superfamily (MFS) profile" evidence="6">
    <location>
        <begin position="8"/>
        <end position="390"/>
    </location>
</feature>
<proteinExistence type="predicted"/>
<sequence>MDKEIKDKIFASIGGHFLVDLYSPLLPIILPALILNMNLSFFLAGLIVTAFNVTSSVVQPFAGLYSDRTGKKASIWICVLFSSVGISLAVLTNNYLLMLILVSCAALGSALFHPAAMESVFRLSPPEKRGVFNSIFTTSGSVSYSIGPLIAGIMITFYGLSSIAWLVIPGILGAIWIYSVDKKFQTSHVAFFERKRPVRKKDRAKYWWVPAGLVVTLCSLRAWTYVGIITYLPALLILGQQGMDTITTSLIVTIMLFIGVSGQIAGGYLSDRFGRKNMLVFGFASAVPFFCLIFLTQGWLMYVGIFMYSFFACFCYVTSVTMMQELLPGSVGFASGLTLGLCVGVGGIGAAIIGWAADGMGSLPDAMFLMVIPTIICPILAVFIKYPGNERIRKNES</sequence>
<feature type="transmembrane region" description="Helical" evidence="5">
    <location>
        <begin position="278"/>
        <end position="295"/>
    </location>
</feature>
<reference evidence="7 8" key="1">
    <citation type="submission" date="2021-05" db="EMBL/GenBank/DDBJ databases">
        <title>A novel Methanospirillum isolate from a pyrite-forming mixed culture.</title>
        <authorList>
            <person name="Bunk B."/>
            <person name="Sproer C."/>
            <person name="Spring S."/>
            <person name="Pester M."/>
        </authorList>
    </citation>
    <scope>NUCLEOTIDE SEQUENCE [LARGE SCALE GENOMIC DNA]</scope>
    <source>
        <strain evidence="7 8">J.3.6.1-F.2.7.3</strain>
    </source>
</reference>
<protein>
    <submittedName>
        <fullName evidence="7">MFS transporter</fullName>
    </submittedName>
</protein>
<evidence type="ECO:0000256" key="2">
    <source>
        <dbReference type="ARBA" id="ARBA00022692"/>
    </source>
</evidence>
<dbReference type="InterPro" id="IPR020846">
    <property type="entry name" value="MFS_dom"/>
</dbReference>
<organism evidence="7 8">
    <name type="scientific">Methanospirillum purgamenti</name>
    <dbReference type="NCBI Taxonomy" id="2834276"/>
    <lineage>
        <taxon>Archaea</taxon>
        <taxon>Methanobacteriati</taxon>
        <taxon>Methanobacteriota</taxon>
        <taxon>Stenosarchaea group</taxon>
        <taxon>Methanomicrobia</taxon>
        <taxon>Methanomicrobiales</taxon>
        <taxon>Methanospirillaceae</taxon>
        <taxon>Methanospirillum</taxon>
    </lineage>
</organism>
<dbReference type="PANTHER" id="PTHR43129">
    <property type="entry name" value="FOSMIDOMYCIN RESISTANCE PROTEIN"/>
    <property type="match status" value="1"/>
</dbReference>
<feature type="transmembrane region" description="Helical" evidence="5">
    <location>
        <begin position="96"/>
        <end position="115"/>
    </location>
</feature>
<feature type="transmembrane region" description="Helical" evidence="5">
    <location>
        <begin position="41"/>
        <end position="61"/>
    </location>
</feature>
<keyword evidence="2 5" id="KW-0812">Transmembrane</keyword>
<evidence type="ECO:0000256" key="1">
    <source>
        <dbReference type="ARBA" id="ARBA00004141"/>
    </source>
</evidence>
<feature type="transmembrane region" description="Helical" evidence="5">
    <location>
        <begin position="9"/>
        <end position="35"/>
    </location>
</feature>
<dbReference type="PROSITE" id="PS50850">
    <property type="entry name" value="MFS"/>
    <property type="match status" value="1"/>
</dbReference>
<feature type="transmembrane region" description="Helical" evidence="5">
    <location>
        <begin position="73"/>
        <end position="90"/>
    </location>
</feature>
<dbReference type="GO" id="GO:0022857">
    <property type="term" value="F:transmembrane transporter activity"/>
    <property type="evidence" value="ECO:0007669"/>
    <property type="project" value="InterPro"/>
</dbReference>
<dbReference type="GO" id="GO:0005886">
    <property type="term" value="C:plasma membrane"/>
    <property type="evidence" value="ECO:0007669"/>
    <property type="project" value="TreeGrafter"/>
</dbReference>
<feature type="transmembrane region" description="Helical" evidence="5">
    <location>
        <begin position="163"/>
        <end position="180"/>
    </location>
</feature>
<dbReference type="InterPro" id="IPR005829">
    <property type="entry name" value="Sugar_transporter_CS"/>
</dbReference>
<comment type="subcellular location">
    <subcellularLocation>
        <location evidence="1">Membrane</location>
        <topology evidence="1">Multi-pass membrane protein</topology>
    </subcellularLocation>
</comment>
<feature type="transmembrane region" description="Helical" evidence="5">
    <location>
        <begin position="301"/>
        <end position="319"/>
    </location>
</feature>
<dbReference type="RefSeq" id="WP_214419042.1">
    <property type="nucleotide sequence ID" value="NZ_CP075546.1"/>
</dbReference>
<dbReference type="AlphaFoldDB" id="A0A8E7AZA6"/>
<evidence type="ECO:0000256" key="4">
    <source>
        <dbReference type="ARBA" id="ARBA00023136"/>
    </source>
</evidence>
<evidence type="ECO:0000256" key="3">
    <source>
        <dbReference type="ARBA" id="ARBA00022989"/>
    </source>
</evidence>
<feature type="transmembrane region" description="Helical" evidence="5">
    <location>
        <begin position="331"/>
        <end position="354"/>
    </location>
</feature>
<gene>
    <name evidence="7" type="ORF">KHC33_12945</name>
</gene>
<name>A0A8E7AZA6_9EURY</name>
<dbReference type="EMBL" id="CP075546">
    <property type="protein sequence ID" value="QVV88226.1"/>
    <property type="molecule type" value="Genomic_DNA"/>
</dbReference>
<keyword evidence="4 5" id="KW-0472">Membrane</keyword>
<feature type="transmembrane region" description="Helical" evidence="5">
    <location>
        <begin position="206"/>
        <end position="226"/>
    </location>
</feature>
<evidence type="ECO:0000313" key="7">
    <source>
        <dbReference type="EMBL" id="QVV88226.1"/>
    </source>
</evidence>
<feature type="transmembrane region" description="Helical" evidence="5">
    <location>
        <begin position="246"/>
        <end position="266"/>
    </location>
</feature>
<dbReference type="InterPro" id="IPR011701">
    <property type="entry name" value="MFS"/>
</dbReference>
<dbReference type="KEGG" id="mrtj:KHC33_12945"/>
<evidence type="ECO:0000256" key="5">
    <source>
        <dbReference type="SAM" id="Phobius"/>
    </source>
</evidence>
<dbReference type="GeneID" id="65098107"/>
<feature type="transmembrane region" description="Helical" evidence="5">
    <location>
        <begin position="366"/>
        <end position="384"/>
    </location>
</feature>
<dbReference type="PROSITE" id="PS00216">
    <property type="entry name" value="SUGAR_TRANSPORT_1"/>
    <property type="match status" value="1"/>
</dbReference>